<dbReference type="InterPro" id="IPR011006">
    <property type="entry name" value="CheY-like_superfamily"/>
</dbReference>
<dbReference type="PROSITE" id="PS50110">
    <property type="entry name" value="RESPONSE_REGULATORY"/>
    <property type="match status" value="1"/>
</dbReference>
<dbReference type="EMBL" id="AUNB01000018">
    <property type="protein sequence ID" value="KEO60581.1"/>
    <property type="molecule type" value="Genomic_DNA"/>
</dbReference>
<keyword evidence="1" id="KW-0597">Phosphoprotein</keyword>
<dbReference type="AlphaFoldDB" id="A0A074JSH6"/>
<name>A0A074JSH6_9RHOB</name>
<organism evidence="3 4">
    <name type="scientific">Thioclava indica</name>
    <dbReference type="NCBI Taxonomy" id="1353528"/>
    <lineage>
        <taxon>Bacteria</taxon>
        <taxon>Pseudomonadati</taxon>
        <taxon>Pseudomonadota</taxon>
        <taxon>Alphaproteobacteria</taxon>
        <taxon>Rhodobacterales</taxon>
        <taxon>Paracoccaceae</taxon>
        <taxon>Thioclava</taxon>
    </lineage>
</organism>
<feature type="modified residue" description="4-aspartylphosphate" evidence="1">
    <location>
        <position position="70"/>
    </location>
</feature>
<sequence>MIDCKPDKIHEAALRLDGTALVLEDALIVAYDTAAMLDELGVSQVQTCGTLREALSLIEGGLVPTLALLDVNLGGETSLDAALALARLQVPILYSTGYDEVEGAIADFPRGAMLRKPYTAEDMSKALTEMGFLNQAQRCGADG</sequence>
<protein>
    <recommendedName>
        <fullName evidence="2">Response regulatory domain-containing protein</fullName>
    </recommendedName>
</protein>
<dbReference type="eggNOG" id="COG0784">
    <property type="taxonomic scope" value="Bacteria"/>
</dbReference>
<evidence type="ECO:0000313" key="3">
    <source>
        <dbReference type="EMBL" id="KEO60581.1"/>
    </source>
</evidence>
<dbReference type="SMART" id="SM00448">
    <property type="entry name" value="REC"/>
    <property type="match status" value="1"/>
</dbReference>
<evidence type="ECO:0000256" key="1">
    <source>
        <dbReference type="PROSITE-ProRule" id="PRU00169"/>
    </source>
</evidence>
<proteinExistence type="predicted"/>
<dbReference type="SUPFAM" id="SSF52172">
    <property type="entry name" value="CheY-like"/>
    <property type="match status" value="1"/>
</dbReference>
<accession>A0A074JSH6</accession>
<keyword evidence="4" id="KW-1185">Reference proteome</keyword>
<reference evidence="3 4" key="1">
    <citation type="journal article" date="2015" name="Antonie Van Leeuwenhoek">
        <title>Thioclava indica sp. nov., isolated from surface seawater of the Indian Ocean.</title>
        <authorList>
            <person name="Liu Y."/>
            <person name="Lai Q."/>
            <person name="Du J."/>
            <person name="Xu H."/>
            <person name="Jiang L."/>
            <person name="Shao Z."/>
        </authorList>
    </citation>
    <scope>NUCLEOTIDE SEQUENCE [LARGE SCALE GENOMIC DNA]</scope>
    <source>
        <strain evidence="3 4">DT23-4</strain>
    </source>
</reference>
<evidence type="ECO:0000313" key="4">
    <source>
        <dbReference type="Proteomes" id="UP000027471"/>
    </source>
</evidence>
<dbReference type="OrthoDB" id="582170at2"/>
<feature type="domain" description="Response regulatory" evidence="2">
    <location>
        <begin position="19"/>
        <end position="131"/>
    </location>
</feature>
<dbReference type="RefSeq" id="WP_038129879.1">
    <property type="nucleotide sequence ID" value="NZ_AUNB01000018.1"/>
</dbReference>
<comment type="caution">
    <text evidence="3">The sequence shown here is derived from an EMBL/GenBank/DDBJ whole genome shotgun (WGS) entry which is preliminary data.</text>
</comment>
<dbReference type="Proteomes" id="UP000027471">
    <property type="component" value="Unassembled WGS sequence"/>
</dbReference>
<dbReference type="Gene3D" id="3.40.50.2300">
    <property type="match status" value="1"/>
</dbReference>
<gene>
    <name evidence="3" type="ORF">DT23_03565</name>
</gene>
<dbReference type="GO" id="GO:0000160">
    <property type="term" value="P:phosphorelay signal transduction system"/>
    <property type="evidence" value="ECO:0007669"/>
    <property type="project" value="InterPro"/>
</dbReference>
<dbReference type="InterPro" id="IPR001789">
    <property type="entry name" value="Sig_transdc_resp-reg_receiver"/>
</dbReference>
<evidence type="ECO:0000259" key="2">
    <source>
        <dbReference type="PROSITE" id="PS50110"/>
    </source>
</evidence>
<dbReference type="STRING" id="1353528.DT23_03565"/>